<accession>A0A6S6PAB3</accession>
<evidence type="ECO:0000313" key="2">
    <source>
        <dbReference type="EMBL" id="BCI54926.1"/>
    </source>
</evidence>
<evidence type="ECO:0000313" key="3">
    <source>
        <dbReference type="Proteomes" id="UP000515734"/>
    </source>
</evidence>
<feature type="transmembrane region" description="Helical" evidence="1">
    <location>
        <begin position="43"/>
        <end position="60"/>
    </location>
</feature>
<gene>
    <name evidence="2" type="ORF">NIIDNTM18_42040</name>
</gene>
<dbReference type="AlphaFoldDB" id="A0A6S6PAB3"/>
<dbReference type="EMBL" id="AP023287">
    <property type="protein sequence ID" value="BCI54926.1"/>
    <property type="molecule type" value="Genomic_DNA"/>
</dbReference>
<feature type="transmembrane region" description="Helical" evidence="1">
    <location>
        <begin position="17"/>
        <end position="37"/>
    </location>
</feature>
<reference evidence="2 3" key="1">
    <citation type="submission" date="2020-07" db="EMBL/GenBank/DDBJ databases">
        <title>Complete genome sequence of Mycolicibacterium litorale like strain isolated from cardiac implantable electronic device infection.</title>
        <authorList>
            <person name="Fukano H."/>
            <person name="Miyama H."/>
            <person name="Hoshino Y."/>
        </authorList>
    </citation>
    <scope>NUCLEOTIDE SEQUENCE [LARGE SCALE GENOMIC DNA]</scope>
    <source>
        <strain evidence="2 3">NIIDNTM18</strain>
    </source>
</reference>
<protein>
    <submittedName>
        <fullName evidence="2">Uncharacterized protein</fullName>
    </submittedName>
</protein>
<proteinExistence type="predicted"/>
<evidence type="ECO:0000256" key="1">
    <source>
        <dbReference type="SAM" id="Phobius"/>
    </source>
</evidence>
<organism evidence="2 3">
    <name type="scientific">Mycolicibacterium litorale</name>
    <dbReference type="NCBI Taxonomy" id="758802"/>
    <lineage>
        <taxon>Bacteria</taxon>
        <taxon>Bacillati</taxon>
        <taxon>Actinomycetota</taxon>
        <taxon>Actinomycetes</taxon>
        <taxon>Mycobacteriales</taxon>
        <taxon>Mycobacteriaceae</taxon>
        <taxon>Mycolicibacterium</taxon>
    </lineage>
</organism>
<dbReference type="RefSeq" id="WP_185292715.1">
    <property type="nucleotide sequence ID" value="NZ_AP023287.1"/>
</dbReference>
<sequence length="112" mass="12077">MTTPDLSFIIPTKYKPWVALIGSLLTFAVPTATQIAADLGQPWPAVLAAVLALLTWFGVYKVPYAPPGTVLVPKESVKPPLRTVNDVTVVRGGNYNGTSAMSPPVVYKNPWR</sequence>
<keyword evidence="1" id="KW-1133">Transmembrane helix</keyword>
<keyword evidence="1" id="KW-0472">Membrane</keyword>
<name>A0A6S6PAB3_9MYCO</name>
<keyword evidence="1" id="KW-0812">Transmembrane</keyword>
<dbReference type="Proteomes" id="UP000515734">
    <property type="component" value="Chromosome"/>
</dbReference>